<reference evidence="5 6" key="1">
    <citation type="submission" date="2024-01" db="EMBL/GenBank/DDBJ databases">
        <title>Genome assemblies of Stephania.</title>
        <authorList>
            <person name="Yang L."/>
        </authorList>
    </citation>
    <scope>NUCLEOTIDE SEQUENCE [LARGE SCALE GENOMIC DNA]</scope>
    <source>
        <strain evidence="5">QJT</strain>
        <tissue evidence="5">Leaf</tissue>
    </source>
</reference>
<organism evidence="5 6">
    <name type="scientific">Stephania japonica</name>
    <dbReference type="NCBI Taxonomy" id="461633"/>
    <lineage>
        <taxon>Eukaryota</taxon>
        <taxon>Viridiplantae</taxon>
        <taxon>Streptophyta</taxon>
        <taxon>Embryophyta</taxon>
        <taxon>Tracheophyta</taxon>
        <taxon>Spermatophyta</taxon>
        <taxon>Magnoliopsida</taxon>
        <taxon>Ranunculales</taxon>
        <taxon>Menispermaceae</taxon>
        <taxon>Menispermoideae</taxon>
        <taxon>Cissampelideae</taxon>
        <taxon>Stephania</taxon>
    </lineage>
</organism>
<dbReference type="GO" id="GO:0016567">
    <property type="term" value="P:protein ubiquitination"/>
    <property type="evidence" value="ECO:0007669"/>
    <property type="project" value="InterPro"/>
</dbReference>
<comment type="subcellular location">
    <subcellularLocation>
        <location evidence="1">Nucleus</location>
    </subcellularLocation>
</comment>
<dbReference type="Pfam" id="PF13934">
    <property type="entry name" value="ELYS"/>
    <property type="match status" value="1"/>
</dbReference>
<evidence type="ECO:0000313" key="5">
    <source>
        <dbReference type="EMBL" id="KAK9144422.1"/>
    </source>
</evidence>
<dbReference type="Gene3D" id="3.30.40.10">
    <property type="entry name" value="Zinc/RING finger domain, C3HC4 (zinc finger)"/>
    <property type="match status" value="1"/>
</dbReference>
<dbReference type="GO" id="GO:0004842">
    <property type="term" value="F:ubiquitin-protein transferase activity"/>
    <property type="evidence" value="ECO:0007669"/>
    <property type="project" value="InterPro"/>
</dbReference>
<dbReference type="GO" id="GO:0005634">
    <property type="term" value="C:nucleus"/>
    <property type="evidence" value="ECO:0007669"/>
    <property type="project" value="UniProtKB-SubCell"/>
</dbReference>
<evidence type="ECO:0000256" key="1">
    <source>
        <dbReference type="ARBA" id="ARBA00004123"/>
    </source>
</evidence>
<keyword evidence="2" id="KW-0539">Nucleus</keyword>
<proteinExistence type="predicted"/>
<dbReference type="Proteomes" id="UP001417504">
    <property type="component" value="Unassembled WGS sequence"/>
</dbReference>
<keyword evidence="6" id="KW-1185">Reference proteome</keyword>
<comment type="caution">
    <text evidence="5">The sequence shown here is derived from an EMBL/GenBank/DDBJ whole genome shotgun (WGS) entry which is preliminary data.</text>
</comment>
<dbReference type="InterPro" id="IPR025151">
    <property type="entry name" value="ELYS_dom"/>
</dbReference>
<evidence type="ECO:0000313" key="6">
    <source>
        <dbReference type="Proteomes" id="UP001417504"/>
    </source>
</evidence>
<accession>A0AAP0K478</accession>
<sequence>MSSSSSMMGRRAHESHRDRVRYRGRPETVVVTVTSTGCSNGCAILSRCVGTYFDVYRMVPQQEALEHLASIDLIELCNEAKVELCRATRDLRSCGRYVQHVLSSCQHASLCAECSQRFEFCPICRIPIPKSGNRLRLRLFYECIEAGLIPKRYDAMFQEKEDNQQLAIDVKRLYSLFDVALENNLVSLICHYVTDVCMDESAVSSDPVIAFLLDEVVVKDWCQRTFGNIVAELKKIYILEVEEMKIKLSSLLKFSSQLTGISNVLEVLESSLKGTLLAKHDLHHLQENVLKAKQHLEIMIWCIRHQFLLNIKARYSNRTSWSSCFRERRSAAVMRSWPDLVSKSVESSEQSGSSLFIEDALSNLEGEKGYEKSLEKDAELNSLAKDGGTSSFFRCKIDGFIGCYPFENLRDASDILFLCGSSDRVVAKRAIFLYYLIDRHWTLPDEKWKHIVDDFAASFGIVRHSVLESLAFYLLDDHNDEALREACHILPEIASTSTHPKIAQVLLERKSPETALMVLQWSGLEGLSAYVYSDHGGAKSVSLCQAVTSVRVRVECGLLTEAFMYQRTHCQRVKEEQLKHAHVLPNELVGTLETWADQMEALVGEICCLCIQRNLVDRMIELPWNSDEEKYLHKCLSDYATEDSSAPSGSLLIVYYLQRFRYIEAYQFNNKLECLEKDFISKNAGNDEVILKVRSTSQWRAGLVDKCIKLLPEVQQQQLKTGHLLDSDLLPMKDVGVFSKSHLSGEEQHMCSIILTPMPIESLLAPHDGKALALGTPTKSHFEHNNDRSSSVLHREIPDTGRRYIHSLQGELCLESFSREKSRIAHQGTGPLPKPSPLKFSGLSNELLEDTHATFSGKRGPSDRPWMVNSADDSMDFSWSNGNGVSAVEDNKMNGGSRWRSDETSEEEDDQLRPPHIFPSCRSELLV</sequence>
<evidence type="ECO:0000256" key="2">
    <source>
        <dbReference type="ARBA" id="ARBA00023242"/>
    </source>
</evidence>
<evidence type="ECO:0000259" key="4">
    <source>
        <dbReference type="Pfam" id="PF13934"/>
    </source>
</evidence>
<dbReference type="EMBL" id="JBBNAE010000002">
    <property type="protein sequence ID" value="KAK9144422.1"/>
    <property type="molecule type" value="Genomic_DNA"/>
</dbReference>
<feature type="domain" description="ELYS-like" evidence="4">
    <location>
        <begin position="355"/>
        <end position="638"/>
    </location>
</feature>
<dbReference type="PANTHER" id="PTHR47358">
    <property type="entry name" value="E3 UBIQUITIN-PROTEIN LIGASE HOS1"/>
    <property type="match status" value="1"/>
</dbReference>
<evidence type="ECO:0000256" key="3">
    <source>
        <dbReference type="SAM" id="MobiDB-lite"/>
    </source>
</evidence>
<protein>
    <recommendedName>
        <fullName evidence="4">ELYS-like domain-containing protein</fullName>
    </recommendedName>
</protein>
<dbReference type="InterPro" id="IPR044718">
    <property type="entry name" value="HOS1"/>
</dbReference>
<dbReference type="PANTHER" id="PTHR47358:SF2">
    <property type="entry name" value="E3 UBIQUITIN-PROTEIN LIGASE HOS1"/>
    <property type="match status" value="1"/>
</dbReference>
<dbReference type="InterPro" id="IPR013083">
    <property type="entry name" value="Znf_RING/FYVE/PHD"/>
</dbReference>
<gene>
    <name evidence="5" type="ORF">Sjap_004325</name>
</gene>
<name>A0AAP0K478_9MAGN</name>
<dbReference type="AlphaFoldDB" id="A0AAP0K478"/>
<feature type="region of interest" description="Disordered" evidence="3">
    <location>
        <begin position="880"/>
        <end position="919"/>
    </location>
</feature>